<dbReference type="Proteomes" id="UP001604277">
    <property type="component" value="Unassembled WGS sequence"/>
</dbReference>
<comment type="caution">
    <text evidence="2">The sequence shown here is derived from an EMBL/GenBank/DDBJ whole genome shotgun (WGS) entry which is preliminary data.</text>
</comment>
<feature type="region of interest" description="Disordered" evidence="1">
    <location>
        <begin position="1"/>
        <end position="49"/>
    </location>
</feature>
<accession>A0ABD1WJF4</accession>
<reference evidence="3" key="1">
    <citation type="submission" date="2024-07" db="EMBL/GenBank/DDBJ databases">
        <title>Two chromosome-level genome assemblies of Korean endemic species Abeliophyllum distichum and Forsythia ovata (Oleaceae).</title>
        <authorList>
            <person name="Jang H."/>
        </authorList>
    </citation>
    <scope>NUCLEOTIDE SEQUENCE [LARGE SCALE GENOMIC DNA]</scope>
</reference>
<feature type="compositionally biased region" description="Basic and acidic residues" evidence="1">
    <location>
        <begin position="1"/>
        <end position="29"/>
    </location>
</feature>
<sequence>MAKARDNHTQQRYNHEGHANAKSSDDNARRQTGRRQRTQQCPFPGTGSNYAAEITEAIPNLHTGLHAPNQGIAAGQVGPASLKSRSLAHTALSIDSIGIVPKTTMTYRHWQNKKPK</sequence>
<evidence type="ECO:0000313" key="2">
    <source>
        <dbReference type="EMBL" id="KAL2549742.1"/>
    </source>
</evidence>
<protein>
    <submittedName>
        <fullName evidence="2">Uncharacterized protein</fullName>
    </submittedName>
</protein>
<keyword evidence="3" id="KW-1185">Reference proteome</keyword>
<proteinExistence type="predicted"/>
<gene>
    <name evidence="2" type="ORF">Fot_11272</name>
</gene>
<organism evidence="2 3">
    <name type="scientific">Forsythia ovata</name>
    <dbReference type="NCBI Taxonomy" id="205694"/>
    <lineage>
        <taxon>Eukaryota</taxon>
        <taxon>Viridiplantae</taxon>
        <taxon>Streptophyta</taxon>
        <taxon>Embryophyta</taxon>
        <taxon>Tracheophyta</taxon>
        <taxon>Spermatophyta</taxon>
        <taxon>Magnoliopsida</taxon>
        <taxon>eudicotyledons</taxon>
        <taxon>Gunneridae</taxon>
        <taxon>Pentapetalae</taxon>
        <taxon>asterids</taxon>
        <taxon>lamiids</taxon>
        <taxon>Lamiales</taxon>
        <taxon>Oleaceae</taxon>
        <taxon>Forsythieae</taxon>
        <taxon>Forsythia</taxon>
    </lineage>
</organism>
<dbReference type="AlphaFoldDB" id="A0ABD1WJF4"/>
<name>A0ABD1WJF4_9LAMI</name>
<dbReference type="EMBL" id="JBFOLJ010000003">
    <property type="protein sequence ID" value="KAL2549742.1"/>
    <property type="molecule type" value="Genomic_DNA"/>
</dbReference>
<evidence type="ECO:0000256" key="1">
    <source>
        <dbReference type="SAM" id="MobiDB-lite"/>
    </source>
</evidence>
<evidence type="ECO:0000313" key="3">
    <source>
        <dbReference type="Proteomes" id="UP001604277"/>
    </source>
</evidence>